<name>A0A559JQS3_9BACL</name>
<reference evidence="1 2" key="1">
    <citation type="submission" date="2019-07" db="EMBL/GenBank/DDBJ databases">
        <authorList>
            <person name="Kim J."/>
        </authorList>
    </citation>
    <scope>NUCLEOTIDE SEQUENCE [LARGE SCALE GENOMIC DNA]</scope>
    <source>
        <strain evidence="1 2">G13</strain>
    </source>
</reference>
<dbReference type="EMBL" id="VNJJ01000003">
    <property type="protein sequence ID" value="TVY02229.1"/>
    <property type="molecule type" value="Genomic_DNA"/>
</dbReference>
<gene>
    <name evidence="1" type="ORF">FPZ45_07280</name>
</gene>
<proteinExistence type="predicted"/>
<dbReference type="Proteomes" id="UP000316330">
    <property type="component" value="Unassembled WGS sequence"/>
</dbReference>
<protein>
    <submittedName>
        <fullName evidence="1">Uncharacterized protein</fullName>
    </submittedName>
</protein>
<comment type="caution">
    <text evidence="1">The sequence shown here is derived from an EMBL/GenBank/DDBJ whole genome shotgun (WGS) entry which is preliminary data.</text>
</comment>
<evidence type="ECO:0000313" key="2">
    <source>
        <dbReference type="Proteomes" id="UP000316330"/>
    </source>
</evidence>
<accession>A0A559JQS3</accession>
<sequence>MGNSVWIQARVLLLLPVLVLAACTLIVSCDIKGSSGEQTIAEGAKLEKAADGTATRQVKWIYMSPPIPSQTVNTAYADQNPELASRLLEWIDQAKNIDGQGLTPPLHERSMAIEIVYENRTIQEVRPAWNCTYVNTGAECRAVEGKVWISDSDGNETFADSEPLFEFVQNDYKSWMPGVTPFRFPELIRLNETFQIQGHGSLMEKMVATLSLKDEVVWKSAAVAVDHGDYEIMGILDSKKYPAGEYEINITGVPFEGFEDVIGSGSIGTYVIVTE</sequence>
<dbReference type="AlphaFoldDB" id="A0A559JQS3"/>
<organism evidence="1 2">
    <name type="scientific">Cohnella terricola</name>
    <dbReference type="NCBI Taxonomy" id="1289167"/>
    <lineage>
        <taxon>Bacteria</taxon>
        <taxon>Bacillati</taxon>
        <taxon>Bacillota</taxon>
        <taxon>Bacilli</taxon>
        <taxon>Bacillales</taxon>
        <taxon>Paenibacillaceae</taxon>
        <taxon>Cohnella</taxon>
    </lineage>
</organism>
<dbReference type="RefSeq" id="WP_144699911.1">
    <property type="nucleotide sequence ID" value="NZ_VNJJ01000003.1"/>
</dbReference>
<evidence type="ECO:0000313" key="1">
    <source>
        <dbReference type="EMBL" id="TVY02229.1"/>
    </source>
</evidence>
<dbReference type="OrthoDB" id="2375040at2"/>
<keyword evidence="2" id="KW-1185">Reference proteome</keyword>